<dbReference type="NCBIfam" id="TIGR00199">
    <property type="entry name" value="PncC_domain"/>
    <property type="match status" value="1"/>
</dbReference>
<evidence type="ECO:0000313" key="3">
    <source>
        <dbReference type="EMBL" id="QNO16495.1"/>
    </source>
</evidence>
<dbReference type="SUPFAM" id="SSF142433">
    <property type="entry name" value="CinA-like"/>
    <property type="match status" value="1"/>
</dbReference>
<evidence type="ECO:0000259" key="2">
    <source>
        <dbReference type="SMART" id="SM00852"/>
    </source>
</evidence>
<dbReference type="NCBIfam" id="TIGR00200">
    <property type="entry name" value="cinA_nterm"/>
    <property type="match status" value="1"/>
</dbReference>
<dbReference type="NCBIfam" id="TIGR00177">
    <property type="entry name" value="molyb_syn"/>
    <property type="match status" value="1"/>
</dbReference>
<dbReference type="Pfam" id="PF02464">
    <property type="entry name" value="CinA"/>
    <property type="match status" value="1"/>
</dbReference>
<dbReference type="PANTHER" id="PTHR13939">
    <property type="entry name" value="NICOTINAMIDE-NUCLEOTIDE AMIDOHYDROLASE PNCC"/>
    <property type="match status" value="1"/>
</dbReference>
<keyword evidence="4" id="KW-1185">Reference proteome</keyword>
<dbReference type="Pfam" id="PF18146">
    <property type="entry name" value="CinA_KH"/>
    <property type="match status" value="1"/>
</dbReference>
<dbReference type="InterPro" id="IPR041424">
    <property type="entry name" value="CinA_KH"/>
</dbReference>
<name>A0A7G9WCT3_ALKCA</name>
<protein>
    <recommendedName>
        <fullName evidence="1">Putative competence-damage inducible protein</fullName>
    </recommendedName>
</protein>
<dbReference type="KEGG" id="acae:HYG86_17810"/>
<reference evidence="3 4" key="1">
    <citation type="submission" date="2020-07" db="EMBL/GenBank/DDBJ databases">
        <title>Alkalicella. sp. LB2 genome.</title>
        <authorList>
            <person name="Postec A."/>
            <person name="Quemeneur M."/>
        </authorList>
    </citation>
    <scope>NUCLEOTIDE SEQUENCE [LARGE SCALE GENOMIC DNA]</scope>
    <source>
        <strain evidence="3 4">LB2</strain>
    </source>
</reference>
<dbReference type="InterPro" id="IPR036425">
    <property type="entry name" value="MoaB/Mog-like_dom_sf"/>
</dbReference>
<sequence>MKGEIIAVGTELLLGDIVNTNAQFISQKCAFIGLNIYYHTSVGDNSSRLATVLHSSLSRSDVIIITGGLGPTKDDLTKEVVAKVLNKPLKLNWQWYKTINKIFSKRATIMPSNNIKQALIPKGAEILTNKNGTACGIYINSHGKHLFLLPGPPREMFPMFEDKVLPKLFELEENLGRIHSRVIKTYGIGESALVEKIDDIITNQTDPTICTLAKNDGIHVRITTNTDQDKITKTLSTVEMRLKEYVWGYDDDSVNQLIVKTLKDKKLSVSTVESCTGGAIASSLTDVPGSASVYTEGTVLYTEQSKANFLHCSLTEIPQGGIEEQLTIKLAKRAKEVFSTSIAFAITGALGPTAPKGVEVGTIFMAIVLDNKIVSKEFKFYGSRENIKEKAILAALHLIYKNLNEEPLDG</sequence>
<dbReference type="PANTHER" id="PTHR13939:SF0">
    <property type="entry name" value="NMN AMIDOHYDROLASE-LIKE PROTEIN YFAY"/>
    <property type="match status" value="1"/>
</dbReference>
<dbReference type="Proteomes" id="UP000516160">
    <property type="component" value="Chromosome"/>
</dbReference>
<dbReference type="InterPro" id="IPR008135">
    <property type="entry name" value="Competence-induced_CinA"/>
</dbReference>
<dbReference type="AlphaFoldDB" id="A0A7G9WCT3"/>
<dbReference type="Gene3D" id="3.30.70.2860">
    <property type="match status" value="1"/>
</dbReference>
<dbReference type="InterPro" id="IPR001453">
    <property type="entry name" value="MoaB/Mog_dom"/>
</dbReference>
<proteinExistence type="inferred from homology"/>
<dbReference type="Gene3D" id="3.90.950.20">
    <property type="entry name" value="CinA-like"/>
    <property type="match status" value="1"/>
</dbReference>
<dbReference type="InterPro" id="IPR008136">
    <property type="entry name" value="CinA_C"/>
</dbReference>
<dbReference type="Gene3D" id="3.40.980.10">
    <property type="entry name" value="MoaB/Mog-like domain"/>
    <property type="match status" value="1"/>
</dbReference>
<dbReference type="RefSeq" id="WP_213166888.1">
    <property type="nucleotide sequence ID" value="NZ_CP058559.1"/>
</dbReference>
<dbReference type="NCBIfam" id="NF001813">
    <property type="entry name" value="PRK00549.1"/>
    <property type="match status" value="1"/>
</dbReference>
<evidence type="ECO:0000256" key="1">
    <source>
        <dbReference type="HAMAP-Rule" id="MF_00226"/>
    </source>
</evidence>
<dbReference type="SUPFAM" id="SSF53218">
    <property type="entry name" value="Molybdenum cofactor biosynthesis proteins"/>
    <property type="match status" value="1"/>
</dbReference>
<dbReference type="InterPro" id="IPR050101">
    <property type="entry name" value="CinA"/>
</dbReference>
<dbReference type="CDD" id="cd00885">
    <property type="entry name" value="cinA"/>
    <property type="match status" value="1"/>
</dbReference>
<organism evidence="3 4">
    <name type="scientific">Alkalicella caledoniensis</name>
    <dbReference type="NCBI Taxonomy" id="2731377"/>
    <lineage>
        <taxon>Bacteria</taxon>
        <taxon>Bacillati</taxon>
        <taxon>Bacillota</taxon>
        <taxon>Clostridia</taxon>
        <taxon>Eubacteriales</taxon>
        <taxon>Proteinivoracaceae</taxon>
        <taxon>Alkalicella</taxon>
    </lineage>
</organism>
<dbReference type="Pfam" id="PF00994">
    <property type="entry name" value="MoCF_biosynth"/>
    <property type="match status" value="1"/>
</dbReference>
<feature type="domain" description="MoaB/Mog" evidence="2">
    <location>
        <begin position="4"/>
        <end position="170"/>
    </location>
</feature>
<accession>A0A7G9WCT3</accession>
<dbReference type="EMBL" id="CP058559">
    <property type="protein sequence ID" value="QNO16495.1"/>
    <property type="molecule type" value="Genomic_DNA"/>
</dbReference>
<dbReference type="SMART" id="SM00852">
    <property type="entry name" value="MoCF_biosynth"/>
    <property type="match status" value="1"/>
</dbReference>
<comment type="similarity">
    <text evidence="1">Belongs to the CinA family.</text>
</comment>
<dbReference type="PIRSF" id="PIRSF006728">
    <property type="entry name" value="CinA"/>
    <property type="match status" value="1"/>
</dbReference>
<gene>
    <name evidence="1" type="primary">cinA</name>
    <name evidence="3" type="ORF">HYG86_17810</name>
</gene>
<dbReference type="HAMAP" id="MF_00226_B">
    <property type="entry name" value="CinA_B"/>
    <property type="match status" value="1"/>
</dbReference>
<evidence type="ECO:0000313" key="4">
    <source>
        <dbReference type="Proteomes" id="UP000516160"/>
    </source>
</evidence>
<dbReference type="InterPro" id="IPR036653">
    <property type="entry name" value="CinA-like_C"/>
</dbReference>